<reference evidence="1 2" key="1">
    <citation type="submission" date="2019-06" db="EMBL/GenBank/DDBJ databases">
        <title>Whole genome sequencing of XDR Enterobacter.</title>
        <authorList>
            <person name="Gnana Soundari P."/>
            <person name="Vijayakumar R."/>
            <person name="Krishnan P."/>
        </authorList>
    </citation>
    <scope>NUCLEOTIDE SEQUENCE [LARGE SCALE GENOMIC DNA]</scope>
    <source>
        <strain evidence="1 2">C126</strain>
    </source>
</reference>
<name>A0A4Y5ZPF6_9ENTR</name>
<protein>
    <submittedName>
        <fullName evidence="1">Uncharacterized protein</fullName>
    </submittedName>
</protein>
<dbReference type="EMBL" id="CP041054">
    <property type="protein sequence ID" value="QDE47644.1"/>
    <property type="molecule type" value="Genomic_DNA"/>
</dbReference>
<organism evidence="1 2">
    <name type="scientific">Enterobacter hormaechei</name>
    <dbReference type="NCBI Taxonomy" id="158836"/>
    <lineage>
        <taxon>Bacteria</taxon>
        <taxon>Pseudomonadati</taxon>
        <taxon>Pseudomonadota</taxon>
        <taxon>Gammaproteobacteria</taxon>
        <taxon>Enterobacterales</taxon>
        <taxon>Enterobacteriaceae</taxon>
        <taxon>Enterobacter</taxon>
        <taxon>Enterobacter cloacae complex</taxon>
    </lineage>
</organism>
<evidence type="ECO:0000313" key="2">
    <source>
        <dbReference type="Proteomes" id="UP000318237"/>
    </source>
</evidence>
<gene>
    <name evidence="1" type="ORF">EIN43_21140</name>
</gene>
<dbReference type="Proteomes" id="UP000318237">
    <property type="component" value="Chromosome"/>
</dbReference>
<accession>A0A4Y5ZPF6</accession>
<proteinExistence type="predicted"/>
<dbReference type="AlphaFoldDB" id="A0A4Y5ZPF6"/>
<evidence type="ECO:0000313" key="1">
    <source>
        <dbReference type="EMBL" id="QDE47644.1"/>
    </source>
</evidence>
<sequence>MKHETIEAVLTEMARLQGQELNGHDRVKVRTHIASALAAREQYSQRMGSAPYRWKSQKISAVN</sequence>